<gene>
    <name evidence="5" type="ORF">OKIOD_LOCUS8257</name>
</gene>
<dbReference type="EMBL" id="OU015569">
    <property type="protein sequence ID" value="CAG5099814.1"/>
    <property type="molecule type" value="Genomic_DNA"/>
</dbReference>
<dbReference type="PANTHER" id="PTHR13293">
    <property type="entry name" value="AKIRIN-RELATED"/>
    <property type="match status" value="1"/>
</dbReference>
<proteinExistence type="inferred from homology"/>
<accession>A0ABN7SLT0</accession>
<evidence type="ECO:0000256" key="2">
    <source>
        <dbReference type="ARBA" id="ARBA00005625"/>
    </source>
</evidence>
<feature type="compositionally biased region" description="Polar residues" evidence="4">
    <location>
        <begin position="37"/>
        <end position="46"/>
    </location>
</feature>
<feature type="compositionally biased region" description="Polar residues" evidence="4">
    <location>
        <begin position="93"/>
        <end position="113"/>
    </location>
</feature>
<evidence type="ECO:0000313" key="6">
    <source>
        <dbReference type="Proteomes" id="UP001158576"/>
    </source>
</evidence>
<name>A0ABN7SLT0_OIKDI</name>
<organism evidence="5 6">
    <name type="scientific">Oikopleura dioica</name>
    <name type="common">Tunicate</name>
    <dbReference type="NCBI Taxonomy" id="34765"/>
    <lineage>
        <taxon>Eukaryota</taxon>
        <taxon>Metazoa</taxon>
        <taxon>Chordata</taxon>
        <taxon>Tunicata</taxon>
        <taxon>Appendicularia</taxon>
        <taxon>Copelata</taxon>
        <taxon>Oikopleuridae</taxon>
        <taxon>Oikopleura</taxon>
    </lineage>
</organism>
<keyword evidence="3" id="KW-0539">Nucleus</keyword>
<dbReference type="InterPro" id="IPR024132">
    <property type="entry name" value="Akirin"/>
</dbReference>
<feature type="region of interest" description="Disordered" evidence="4">
    <location>
        <begin position="14"/>
        <end position="59"/>
    </location>
</feature>
<reference evidence="5 6" key="1">
    <citation type="submission" date="2021-04" db="EMBL/GenBank/DDBJ databases">
        <authorList>
            <person name="Bliznina A."/>
        </authorList>
    </citation>
    <scope>NUCLEOTIDE SEQUENCE [LARGE SCALE GENOMIC DNA]</scope>
</reference>
<evidence type="ECO:0000313" key="5">
    <source>
        <dbReference type="EMBL" id="CAG5099814.1"/>
    </source>
</evidence>
<comment type="similarity">
    <text evidence="2">Belongs to the akirin family.</text>
</comment>
<comment type="subcellular location">
    <subcellularLocation>
        <location evidence="1">Nucleus</location>
    </subcellularLocation>
</comment>
<dbReference type="PANTHER" id="PTHR13293:SF6">
    <property type="entry name" value="AKIRIN-RELATED"/>
    <property type="match status" value="1"/>
</dbReference>
<feature type="region of interest" description="Disordered" evidence="4">
    <location>
        <begin position="88"/>
        <end position="123"/>
    </location>
</feature>
<protein>
    <submittedName>
        <fullName evidence="5">Oidioi.mRNA.OKI2018_I69.XSR.g16699.t1.cds</fullName>
    </submittedName>
</protein>
<feature type="compositionally biased region" description="Low complexity" evidence="4">
    <location>
        <begin position="50"/>
        <end position="59"/>
    </location>
</feature>
<evidence type="ECO:0000256" key="4">
    <source>
        <dbReference type="SAM" id="MobiDB-lite"/>
    </source>
</evidence>
<keyword evidence="6" id="KW-1185">Reference proteome</keyword>
<evidence type="ECO:0000256" key="1">
    <source>
        <dbReference type="ARBA" id="ARBA00004123"/>
    </source>
</evidence>
<dbReference type="Proteomes" id="UP001158576">
    <property type="component" value="Chromosome XSR"/>
</dbReference>
<evidence type="ECO:0000256" key="3">
    <source>
        <dbReference type="ARBA" id="ARBA00023242"/>
    </source>
</evidence>
<sequence length="207" mass="23508">MASCVTLKRSALDSPYGHKFDLSPKRRCLTGKRPLQVTPSKKNNAPNVDLQSLSESLSESQFRRLPPLEPSRILDEVTQSYKLLKRRRMVPRSPQQVAVSTTPPKCPSPASSSDSDEFAPTTSKVAKLAEPLKKEARKYQPDTTIRLTISNVATMCETLLRQREDQIREEYDKILAEKLSEQYEVFCRYTQDQLRNHKSSASSSYIS</sequence>